<dbReference type="GO" id="GO:0005829">
    <property type="term" value="C:cytosol"/>
    <property type="evidence" value="ECO:0007669"/>
    <property type="project" value="TreeGrafter"/>
</dbReference>
<dbReference type="PANTHER" id="PTHR33867:SF1">
    <property type="entry name" value="RIBOSOME MATURATION FACTOR RIMP"/>
    <property type="match status" value="1"/>
</dbReference>
<comment type="subcellular location">
    <subcellularLocation>
        <location evidence="3">Cytoplasm</location>
    </subcellularLocation>
</comment>
<protein>
    <recommendedName>
        <fullName evidence="3">Ribosome maturation factor RimP</fullName>
    </recommendedName>
</protein>
<dbReference type="SUPFAM" id="SSF75420">
    <property type="entry name" value="YhbC-like, N-terminal domain"/>
    <property type="match status" value="1"/>
</dbReference>
<evidence type="ECO:0000313" key="6">
    <source>
        <dbReference type="EMBL" id="GAB07099.1"/>
    </source>
</evidence>
<evidence type="ECO:0000259" key="5">
    <source>
        <dbReference type="Pfam" id="PF17384"/>
    </source>
</evidence>
<name>G7GU24_9ACTN</name>
<dbReference type="Proteomes" id="UP000006023">
    <property type="component" value="Unassembled WGS sequence"/>
</dbReference>
<organism evidence="6 7">
    <name type="scientific">Gordonia amarae NBRC 15530</name>
    <dbReference type="NCBI Taxonomy" id="1075090"/>
    <lineage>
        <taxon>Bacteria</taxon>
        <taxon>Bacillati</taxon>
        <taxon>Actinomycetota</taxon>
        <taxon>Actinomycetes</taxon>
        <taxon>Mycobacteriales</taxon>
        <taxon>Gordoniaceae</taxon>
        <taxon>Gordonia</taxon>
    </lineage>
</organism>
<dbReference type="Gene3D" id="3.30.300.70">
    <property type="entry name" value="RimP-like superfamily, N-terminal"/>
    <property type="match status" value="1"/>
</dbReference>
<evidence type="ECO:0000313" key="7">
    <source>
        <dbReference type="Proteomes" id="UP000006023"/>
    </source>
</evidence>
<feature type="domain" description="Ribosome maturation factor RimP C-terminal" evidence="5">
    <location>
        <begin position="103"/>
        <end position="170"/>
    </location>
</feature>
<comment type="similarity">
    <text evidence="3">Belongs to the RimP family.</text>
</comment>
<feature type="domain" description="Ribosome maturation factor RimP N-terminal" evidence="4">
    <location>
        <begin position="46"/>
        <end position="100"/>
    </location>
</feature>
<dbReference type="Pfam" id="PF17384">
    <property type="entry name" value="DUF150_C"/>
    <property type="match status" value="1"/>
</dbReference>
<dbReference type="GO" id="GO:0006412">
    <property type="term" value="P:translation"/>
    <property type="evidence" value="ECO:0007669"/>
    <property type="project" value="TreeGrafter"/>
</dbReference>
<evidence type="ECO:0000256" key="3">
    <source>
        <dbReference type="HAMAP-Rule" id="MF_01077"/>
    </source>
</evidence>
<dbReference type="HAMAP" id="MF_01077">
    <property type="entry name" value="RimP"/>
    <property type="match status" value="1"/>
</dbReference>
<evidence type="ECO:0000259" key="4">
    <source>
        <dbReference type="Pfam" id="PF02576"/>
    </source>
</evidence>
<gene>
    <name evidence="3 6" type="primary">rimP</name>
    <name evidence="6" type="ORF">GOAMR_62_00040</name>
</gene>
<keyword evidence="1 3" id="KW-0963">Cytoplasm</keyword>
<dbReference type="InterPro" id="IPR028998">
    <property type="entry name" value="RimP_C"/>
</dbReference>
<dbReference type="SUPFAM" id="SSF74942">
    <property type="entry name" value="YhbC-like, C-terminal domain"/>
    <property type="match status" value="1"/>
</dbReference>
<dbReference type="STRING" id="1075090.GOAMR_62_00040"/>
<keyword evidence="7" id="KW-1185">Reference proteome</keyword>
<dbReference type="AlphaFoldDB" id="G7GU24"/>
<proteinExistence type="inferred from homology"/>
<comment type="caution">
    <text evidence="6">The sequence shown here is derived from an EMBL/GenBank/DDBJ whole genome shotgun (WGS) entry which is preliminary data.</text>
</comment>
<evidence type="ECO:0000256" key="2">
    <source>
        <dbReference type="ARBA" id="ARBA00022517"/>
    </source>
</evidence>
<dbReference type="InterPro" id="IPR036847">
    <property type="entry name" value="RimP_C_sf"/>
</dbReference>
<dbReference type="RefSeq" id="WP_005191359.1">
    <property type="nucleotide sequence ID" value="NZ_BAED01000062.1"/>
</dbReference>
<dbReference type="Pfam" id="PF02576">
    <property type="entry name" value="RimP_N"/>
    <property type="match status" value="1"/>
</dbReference>
<sequence>MQSTSASRKLTSHITTLVEPVVTGHGYDLDEVIVHWPDSAAQPAAVAGVRREIKVVVDRDGANDLDEIATISRDISGLLDADPDVPADPYHLEVTSPGVDRPLTAPRHWRRARGRKVTVELSDADTPSITGRVGELTEDSVTLVVNARGRITSRAVALASIAKAVVQVDFSRPSVTELELCGLDEQEIEQRRQERA</sequence>
<dbReference type="eggNOG" id="COG0779">
    <property type="taxonomic scope" value="Bacteria"/>
</dbReference>
<keyword evidence="2 3" id="KW-0690">Ribosome biogenesis</keyword>
<dbReference type="CDD" id="cd01734">
    <property type="entry name" value="YlxS_C"/>
    <property type="match status" value="1"/>
</dbReference>
<reference evidence="6 7" key="1">
    <citation type="submission" date="2011-11" db="EMBL/GenBank/DDBJ databases">
        <title>Whole genome shotgun sequence of Gordonia amarae NBRC 15530.</title>
        <authorList>
            <person name="Takarada H."/>
            <person name="Hosoyama A."/>
            <person name="Tsuchikane K."/>
            <person name="Katsumata H."/>
            <person name="Yamazaki S."/>
            <person name="Fujita N."/>
        </authorList>
    </citation>
    <scope>NUCLEOTIDE SEQUENCE [LARGE SCALE GENOMIC DNA]</scope>
    <source>
        <strain evidence="6 7">NBRC 15530</strain>
    </source>
</reference>
<dbReference type="InterPro" id="IPR003728">
    <property type="entry name" value="Ribosome_maturation_RimP"/>
</dbReference>
<dbReference type="InterPro" id="IPR035956">
    <property type="entry name" value="RimP_N_sf"/>
</dbReference>
<dbReference type="PANTHER" id="PTHR33867">
    <property type="entry name" value="RIBOSOME MATURATION FACTOR RIMP"/>
    <property type="match status" value="1"/>
</dbReference>
<dbReference type="NCBIfam" id="NF000930">
    <property type="entry name" value="PRK00092.2-2"/>
    <property type="match status" value="1"/>
</dbReference>
<dbReference type="GO" id="GO:0000028">
    <property type="term" value="P:ribosomal small subunit assembly"/>
    <property type="evidence" value="ECO:0007669"/>
    <property type="project" value="TreeGrafter"/>
</dbReference>
<comment type="function">
    <text evidence="3">Required for maturation of 30S ribosomal subunits.</text>
</comment>
<dbReference type="InterPro" id="IPR028989">
    <property type="entry name" value="RimP_N"/>
</dbReference>
<dbReference type="EMBL" id="BAED01000062">
    <property type="protein sequence ID" value="GAB07099.1"/>
    <property type="molecule type" value="Genomic_DNA"/>
</dbReference>
<accession>G7GU24</accession>
<evidence type="ECO:0000256" key="1">
    <source>
        <dbReference type="ARBA" id="ARBA00022490"/>
    </source>
</evidence>